<evidence type="ECO:0000256" key="1">
    <source>
        <dbReference type="ARBA" id="ARBA00007447"/>
    </source>
</evidence>
<keyword evidence="6" id="KW-0238">DNA-binding</keyword>
<evidence type="ECO:0000259" key="8">
    <source>
        <dbReference type="PROSITE" id="PS51767"/>
    </source>
</evidence>
<dbReference type="InterPro" id="IPR032861">
    <property type="entry name" value="TAXi_N"/>
</dbReference>
<proteinExistence type="evidence at transcript level"/>
<dbReference type="FunFam" id="2.40.70.10:FF:000010">
    <property type="entry name" value="Aspartyl protease family protein 2"/>
    <property type="match status" value="1"/>
</dbReference>
<dbReference type="OMA" id="PLMRNHQ"/>
<dbReference type="Pfam" id="PF14543">
    <property type="entry name" value="TAXi_N"/>
    <property type="match status" value="1"/>
</dbReference>
<comment type="similarity">
    <text evidence="1">Belongs to the peptidase A1 family.</text>
</comment>
<accession>B8LP16</accession>
<dbReference type="InterPro" id="IPR033121">
    <property type="entry name" value="PEPTIDASE_A1"/>
</dbReference>
<dbReference type="FunFam" id="2.40.70.10:FF:000016">
    <property type="entry name" value="Probable aspartic protease At2g35615"/>
    <property type="match status" value="1"/>
</dbReference>
<evidence type="ECO:0000256" key="5">
    <source>
        <dbReference type="ARBA" id="ARBA00022801"/>
    </source>
</evidence>
<keyword evidence="5" id="KW-0378">Hydrolase</keyword>
<protein>
    <recommendedName>
        <fullName evidence="8">Peptidase A1 domain-containing protein</fullName>
    </recommendedName>
</protein>
<organism evidence="9">
    <name type="scientific">Picea sitchensis</name>
    <name type="common">Sitka spruce</name>
    <name type="synonym">Pinus sitchensis</name>
    <dbReference type="NCBI Taxonomy" id="3332"/>
    <lineage>
        <taxon>Eukaryota</taxon>
        <taxon>Viridiplantae</taxon>
        <taxon>Streptophyta</taxon>
        <taxon>Embryophyta</taxon>
        <taxon>Tracheophyta</taxon>
        <taxon>Spermatophyta</taxon>
        <taxon>Pinopsida</taxon>
        <taxon>Pinidae</taxon>
        <taxon>Conifers I</taxon>
        <taxon>Pinales</taxon>
        <taxon>Pinaceae</taxon>
        <taxon>Picea</taxon>
    </lineage>
</organism>
<dbReference type="Gene3D" id="2.40.70.10">
    <property type="entry name" value="Acid Proteases"/>
    <property type="match status" value="2"/>
</dbReference>
<evidence type="ECO:0000256" key="2">
    <source>
        <dbReference type="ARBA" id="ARBA00022670"/>
    </source>
</evidence>
<evidence type="ECO:0000256" key="3">
    <source>
        <dbReference type="ARBA" id="ARBA00022729"/>
    </source>
</evidence>
<dbReference type="InterPro" id="IPR001461">
    <property type="entry name" value="Aspartic_peptidase_A1"/>
</dbReference>
<evidence type="ECO:0000256" key="7">
    <source>
        <dbReference type="PIRSR" id="PIRSR601461-1"/>
    </source>
</evidence>
<dbReference type="GO" id="GO:0004190">
    <property type="term" value="F:aspartic-type endopeptidase activity"/>
    <property type="evidence" value="ECO:0007669"/>
    <property type="project" value="UniProtKB-KW"/>
</dbReference>
<dbReference type="PANTHER" id="PTHR13683:SF265">
    <property type="entry name" value="PROTEIN ASPARTIC PROTEASE IN GUARD CELL 2"/>
    <property type="match status" value="1"/>
</dbReference>
<dbReference type="SUPFAM" id="SSF50630">
    <property type="entry name" value="Acid proteases"/>
    <property type="match status" value="1"/>
</dbReference>
<dbReference type="GO" id="GO:0003677">
    <property type="term" value="F:DNA binding"/>
    <property type="evidence" value="ECO:0007669"/>
    <property type="project" value="UniProtKB-KW"/>
</dbReference>
<evidence type="ECO:0000313" key="9">
    <source>
        <dbReference type="EMBL" id="ABR17396.1"/>
    </source>
</evidence>
<keyword evidence="3" id="KW-0732">Signal</keyword>
<dbReference type="AlphaFoldDB" id="B8LP16"/>
<dbReference type="InterPro" id="IPR032799">
    <property type="entry name" value="TAXi_C"/>
</dbReference>
<feature type="domain" description="Peptidase A1" evidence="8">
    <location>
        <begin position="8"/>
        <end position="345"/>
    </location>
</feature>
<dbReference type="InterPro" id="IPR021109">
    <property type="entry name" value="Peptidase_aspartic_dom_sf"/>
</dbReference>
<dbReference type="PROSITE" id="PS51767">
    <property type="entry name" value="PEPTIDASE_A1"/>
    <property type="match status" value="1"/>
</dbReference>
<dbReference type="Pfam" id="PF14541">
    <property type="entry name" value="TAXi_C"/>
    <property type="match status" value="1"/>
</dbReference>
<reference evidence="9" key="1">
    <citation type="submission" date="2007-06" db="EMBL/GenBank/DDBJ databases">
        <title>Full length cDNA sequences from Sitka Spruce (Picea sitchensis).</title>
        <authorList>
            <person name="Ralph S.G."/>
            <person name="Chun H.E."/>
            <person name="Liao N."/>
            <person name="Ali J."/>
            <person name="Reid K."/>
            <person name="Kolosova N."/>
            <person name="Cooper N."/>
            <person name="Cullis C."/>
            <person name="Jancsik S."/>
            <person name="Moore R."/>
            <person name="Mayo M."/>
            <person name="Wagner S."/>
            <person name="Holt R.A."/>
            <person name="Jones S.J.M."/>
            <person name="Marra M.A."/>
            <person name="Ritland C.E."/>
            <person name="Ritland K."/>
            <person name="Bohlmann J."/>
        </authorList>
    </citation>
    <scope>NUCLEOTIDE SEQUENCE</scope>
    <source>
        <tissue evidence="9">Green portion of the leader tissue</tissue>
    </source>
</reference>
<evidence type="ECO:0000256" key="6">
    <source>
        <dbReference type="ARBA" id="ARBA00023125"/>
    </source>
</evidence>
<feature type="active site" evidence="7">
    <location>
        <position position="26"/>
    </location>
</feature>
<evidence type="ECO:0000256" key="4">
    <source>
        <dbReference type="ARBA" id="ARBA00022750"/>
    </source>
</evidence>
<feature type="active site" evidence="7">
    <location>
        <position position="229"/>
    </location>
</feature>
<name>B8LP16_PICSI</name>
<dbReference type="PANTHER" id="PTHR13683">
    <property type="entry name" value="ASPARTYL PROTEASES"/>
    <property type="match status" value="1"/>
</dbReference>
<keyword evidence="2" id="KW-0645">Protease</keyword>
<sequence length="350" mass="36726">MEQGSGEYFTRIGIGTPTREQYMVLDTGSDVVWIQCEPCRECYSQADPIFNPSSSVSFSTVGCDSAVCSQLDANDCHGGGCLYEVSYGDGSYTVGSYATETLTFGTTSIQNVAIGCGHDNVGLFVGAAGLLGLGAGSLSFPAQLGTQTGRAFSYCLVDRDSESSGTLEFGPESVPIGSIFTPLVANPFLPTFYYLSMVAISVGGVILDSVPSEAFRIDETTGRGGIIIDSGTAVTRLQTSAYDALRDAFIAGTQHLPRADGISIFDTCYDLSALQSVSIPAVGFHFSNGAGFILPAKNCLIPMDSMGTFCFAFAPADSNLSIMGNIQQQGIRVSFDSANSLVGFAIDQCQ</sequence>
<keyword evidence="4" id="KW-0064">Aspartyl protease</keyword>
<dbReference type="EMBL" id="EF677582">
    <property type="protein sequence ID" value="ABR17396.1"/>
    <property type="molecule type" value="mRNA"/>
</dbReference>
<dbReference type="GO" id="GO:0006508">
    <property type="term" value="P:proteolysis"/>
    <property type="evidence" value="ECO:0007669"/>
    <property type="project" value="UniProtKB-KW"/>
</dbReference>